<gene>
    <name evidence="9" type="primary">murD</name>
    <name evidence="14" type="ordered locus">B488_07130</name>
</gene>
<evidence type="ECO:0000256" key="2">
    <source>
        <dbReference type="ARBA" id="ARBA00004752"/>
    </source>
</evidence>
<dbReference type="InterPro" id="IPR036291">
    <property type="entry name" value="NAD(P)-bd_dom_sf"/>
</dbReference>
<dbReference type="EMBL" id="CP003789">
    <property type="protein sequence ID" value="AGA64705.1"/>
    <property type="molecule type" value="Genomic_DNA"/>
</dbReference>
<keyword evidence="15" id="KW-1185">Reference proteome</keyword>
<keyword evidence="8 9" id="KW-0131">Cell cycle</keyword>
<keyword evidence="9 10" id="KW-0961">Cell wall biogenesis/degradation</keyword>
<keyword evidence="5 9" id="KW-0132">Cell division</keyword>
<dbReference type="RefSeq" id="WP_015273132.1">
    <property type="nucleotide sequence ID" value="NC_019907.1"/>
</dbReference>
<evidence type="ECO:0000256" key="9">
    <source>
        <dbReference type="HAMAP-Rule" id="MF_00639"/>
    </source>
</evidence>
<dbReference type="Gene3D" id="3.40.1190.10">
    <property type="entry name" value="Mur-like, catalytic domain"/>
    <property type="match status" value="1"/>
</dbReference>
<evidence type="ECO:0000313" key="14">
    <source>
        <dbReference type="EMBL" id="AGA64705.1"/>
    </source>
</evidence>
<evidence type="ECO:0000256" key="10">
    <source>
        <dbReference type="RuleBase" id="RU003664"/>
    </source>
</evidence>
<dbReference type="UniPathway" id="UPA00219"/>
<dbReference type="Gene3D" id="3.90.190.20">
    <property type="entry name" value="Mur ligase, C-terminal domain"/>
    <property type="match status" value="1"/>
</dbReference>
<comment type="function">
    <text evidence="9 10">Cell wall formation. Catalyzes the addition of glutamate to the nucleotide precursor UDP-N-acetylmuramoyl-L-alanine (UMA).</text>
</comment>
<dbReference type="GO" id="GO:0004326">
    <property type="term" value="F:tetrahydrofolylpolyglutamate synthase activity"/>
    <property type="evidence" value="ECO:0007669"/>
    <property type="project" value="InterPro"/>
</dbReference>
<dbReference type="KEGG" id="lcc:B488_07130"/>
<keyword evidence="4 9" id="KW-0436">Ligase</keyword>
<feature type="domain" description="Mur ligase central" evidence="13">
    <location>
        <begin position="119"/>
        <end position="297"/>
    </location>
</feature>
<feature type="signal peptide" evidence="11">
    <location>
        <begin position="1"/>
        <end position="25"/>
    </location>
</feature>
<dbReference type="STRING" id="1215343.B488_07130"/>
<dbReference type="HOGENOM" id="CLU_032540_3_0_5"/>
<evidence type="ECO:0000259" key="13">
    <source>
        <dbReference type="Pfam" id="PF08245"/>
    </source>
</evidence>
<proteinExistence type="inferred from homology"/>
<dbReference type="SUPFAM" id="SSF51735">
    <property type="entry name" value="NAD(P)-binding Rossmann-fold domains"/>
    <property type="match status" value="1"/>
</dbReference>
<evidence type="ECO:0000256" key="6">
    <source>
        <dbReference type="ARBA" id="ARBA00022741"/>
    </source>
</evidence>
<dbReference type="GO" id="GO:0005737">
    <property type="term" value="C:cytoplasm"/>
    <property type="evidence" value="ECO:0007669"/>
    <property type="project" value="UniProtKB-SubCell"/>
</dbReference>
<dbReference type="PATRIC" id="fig|1215343.11.peg.735"/>
<dbReference type="Pfam" id="PF08245">
    <property type="entry name" value="Mur_ligase_M"/>
    <property type="match status" value="1"/>
</dbReference>
<evidence type="ECO:0000313" key="15">
    <source>
        <dbReference type="Proteomes" id="UP000010799"/>
    </source>
</evidence>
<evidence type="ECO:0000256" key="3">
    <source>
        <dbReference type="ARBA" id="ARBA00022490"/>
    </source>
</evidence>
<protein>
    <recommendedName>
        <fullName evidence="9 10">UDP-N-acetylmuramoylalanine--D-glutamate ligase</fullName>
        <ecNumber evidence="9 10">6.3.2.9</ecNumber>
    </recommendedName>
    <alternativeName>
        <fullName evidence="9">D-glutamic acid-adding enzyme</fullName>
    </alternativeName>
    <alternativeName>
        <fullName evidence="9">UDP-N-acetylmuramoyl-L-alanyl-D-glutamate synthetase</fullName>
    </alternativeName>
</protein>
<comment type="pathway">
    <text evidence="2 9 10">Cell wall biogenesis; peptidoglycan biosynthesis.</text>
</comment>
<dbReference type="InterPro" id="IPR036615">
    <property type="entry name" value="Mur_ligase_C_dom_sf"/>
</dbReference>
<dbReference type="GO" id="GO:0005524">
    <property type="term" value="F:ATP binding"/>
    <property type="evidence" value="ECO:0007669"/>
    <property type="project" value="UniProtKB-UniRule"/>
</dbReference>
<dbReference type="NCBIfam" id="TIGR01087">
    <property type="entry name" value="murD"/>
    <property type="match status" value="1"/>
</dbReference>
<evidence type="ECO:0000256" key="5">
    <source>
        <dbReference type="ARBA" id="ARBA00022618"/>
    </source>
</evidence>
<dbReference type="InterPro" id="IPR036565">
    <property type="entry name" value="Mur-like_cat_sf"/>
</dbReference>
<evidence type="ECO:0000256" key="7">
    <source>
        <dbReference type="ARBA" id="ARBA00022840"/>
    </source>
</evidence>
<keyword evidence="9 10" id="KW-0573">Peptidoglycan synthesis</keyword>
<dbReference type="GO" id="GO:0009252">
    <property type="term" value="P:peptidoglycan biosynthetic process"/>
    <property type="evidence" value="ECO:0007669"/>
    <property type="project" value="UniProtKB-UniRule"/>
</dbReference>
<evidence type="ECO:0000256" key="1">
    <source>
        <dbReference type="ARBA" id="ARBA00004496"/>
    </source>
</evidence>
<name>L0EV31_LIBCB</name>
<comment type="catalytic activity">
    <reaction evidence="9 10">
        <text>UDP-N-acetyl-alpha-D-muramoyl-L-alanine + D-glutamate + ATP = UDP-N-acetyl-alpha-D-muramoyl-L-alanyl-D-glutamate + ADP + phosphate + H(+)</text>
        <dbReference type="Rhea" id="RHEA:16429"/>
        <dbReference type="ChEBI" id="CHEBI:15378"/>
        <dbReference type="ChEBI" id="CHEBI:29986"/>
        <dbReference type="ChEBI" id="CHEBI:30616"/>
        <dbReference type="ChEBI" id="CHEBI:43474"/>
        <dbReference type="ChEBI" id="CHEBI:83898"/>
        <dbReference type="ChEBI" id="CHEBI:83900"/>
        <dbReference type="ChEBI" id="CHEBI:456216"/>
        <dbReference type="EC" id="6.3.2.9"/>
    </reaction>
</comment>
<keyword evidence="11" id="KW-0732">Signal</keyword>
<dbReference type="SUPFAM" id="SSF53623">
    <property type="entry name" value="MurD-like peptide ligases, catalytic domain"/>
    <property type="match status" value="1"/>
</dbReference>
<dbReference type="GO" id="GO:0051301">
    <property type="term" value="P:cell division"/>
    <property type="evidence" value="ECO:0007669"/>
    <property type="project" value="UniProtKB-KW"/>
</dbReference>
<dbReference type="EC" id="6.3.2.9" evidence="9 10"/>
<accession>L0EV31</accession>
<dbReference type="Pfam" id="PF02875">
    <property type="entry name" value="Mur_ligase_C"/>
    <property type="match status" value="1"/>
</dbReference>
<reference evidence="14 15" key="1">
    <citation type="journal article" date="2012" name="Stand. Genomic Sci.">
        <title>Complete genome sequence of Liberibacter crescens BT-1.</title>
        <authorList>
            <person name="Leonard M.T."/>
            <person name="Fagen J.R."/>
            <person name="Davis-Richardson A.G."/>
            <person name="Davis M.J."/>
            <person name="Triplett E.W."/>
        </authorList>
    </citation>
    <scope>NUCLEOTIDE SEQUENCE [LARGE SCALE GENOMIC DNA]</scope>
    <source>
        <strain evidence="14 15">BT-1</strain>
    </source>
</reference>
<dbReference type="InterPro" id="IPR018109">
    <property type="entry name" value="Folylpolyglutamate_synth_CS"/>
</dbReference>
<dbReference type="AlphaFoldDB" id="L0EV31"/>
<keyword evidence="7 9" id="KW-0067">ATP-binding</keyword>
<dbReference type="GO" id="GO:0008360">
    <property type="term" value="P:regulation of cell shape"/>
    <property type="evidence" value="ECO:0007669"/>
    <property type="project" value="UniProtKB-KW"/>
</dbReference>
<feature type="binding site" evidence="9">
    <location>
        <begin position="121"/>
        <end position="127"/>
    </location>
    <ligand>
        <name>ATP</name>
        <dbReference type="ChEBI" id="CHEBI:30616"/>
    </ligand>
</feature>
<dbReference type="InterPro" id="IPR005762">
    <property type="entry name" value="MurD"/>
</dbReference>
<dbReference type="InterPro" id="IPR013221">
    <property type="entry name" value="Mur_ligase_cen"/>
</dbReference>
<evidence type="ECO:0000256" key="4">
    <source>
        <dbReference type="ARBA" id="ARBA00022598"/>
    </source>
</evidence>
<dbReference type="PANTHER" id="PTHR43692:SF1">
    <property type="entry name" value="UDP-N-ACETYLMURAMOYLALANINE--D-GLUTAMATE LIGASE"/>
    <property type="match status" value="1"/>
</dbReference>
<evidence type="ECO:0000256" key="11">
    <source>
        <dbReference type="SAM" id="SignalP"/>
    </source>
</evidence>
<dbReference type="GO" id="GO:0071555">
    <property type="term" value="P:cell wall organization"/>
    <property type="evidence" value="ECO:0007669"/>
    <property type="project" value="UniProtKB-KW"/>
</dbReference>
<comment type="similarity">
    <text evidence="9">Belongs to the MurCDEF family.</text>
</comment>
<evidence type="ECO:0000259" key="12">
    <source>
        <dbReference type="Pfam" id="PF02875"/>
    </source>
</evidence>
<keyword evidence="6 9" id="KW-0547">Nucleotide-binding</keyword>
<dbReference type="PROSITE" id="PS01011">
    <property type="entry name" value="FOLYLPOLYGLU_SYNT_1"/>
    <property type="match status" value="1"/>
</dbReference>
<dbReference type="PANTHER" id="PTHR43692">
    <property type="entry name" value="UDP-N-ACETYLMURAMOYLALANINE--D-GLUTAMATE LIGASE"/>
    <property type="match status" value="1"/>
</dbReference>
<dbReference type="Proteomes" id="UP000010799">
    <property type="component" value="Chromosome"/>
</dbReference>
<dbReference type="eggNOG" id="COG0771">
    <property type="taxonomic scope" value="Bacteria"/>
</dbReference>
<dbReference type="GO" id="GO:0008764">
    <property type="term" value="F:UDP-N-acetylmuramoylalanine-D-glutamate ligase activity"/>
    <property type="evidence" value="ECO:0007669"/>
    <property type="project" value="UniProtKB-UniRule"/>
</dbReference>
<keyword evidence="9 10" id="KW-0133">Cell shape</keyword>
<dbReference type="SUPFAM" id="SSF53244">
    <property type="entry name" value="MurD-like peptide ligases, peptide-binding domain"/>
    <property type="match status" value="1"/>
</dbReference>
<organism evidence="14 15">
    <name type="scientific">Liberibacter crescens (strain BT-1)</name>
    <dbReference type="NCBI Taxonomy" id="1215343"/>
    <lineage>
        <taxon>Bacteria</taxon>
        <taxon>Pseudomonadati</taxon>
        <taxon>Pseudomonadota</taxon>
        <taxon>Alphaproteobacteria</taxon>
        <taxon>Hyphomicrobiales</taxon>
        <taxon>Rhizobiaceae</taxon>
        <taxon>Liberibacter</taxon>
    </lineage>
</organism>
<dbReference type="Gene3D" id="3.40.50.720">
    <property type="entry name" value="NAD(P)-binding Rossmann-like Domain"/>
    <property type="match status" value="1"/>
</dbReference>
<sequence>MIAATTFKHSLIAVFGLGRSGLASAHALMAGGAKVVAWDDNNESVSHAASLGIAVHDLRFIDWSQVNALLLSPGVPLTHPHPHWTVSLAQKAKVEIIGDLEIFARERRMMSSKVDFIAVTGTNGKSTTTALIAHILRKNSYDVQLGGNIGNPVLNLAPFKKDCFYVIECSSYQIELAPTLDPSIGILLNISSDHLDRHGSMDHYIDIKKRLVVMSDRAVIGTNDHSCKKIVEQLRISGKEVVCISSGAVSGFKNDVYIDDLCIKSSYNSEILINLNTHTVLRGFHNAQNIAAALAVCLQLGLQLEEIRLGISSFPGLMHRMQLIARLGKILFINDSKATNVHSATKALTSENRIYWIAGGLQKSESITELAAFSSNIVKAYFIGDSAKNFAREFKNSMAYEISGTLEKALASATRDAIISDLPSVILFSPACASFDQYKNFEERGKSFIIHVSEIKNVEMLVDLSQERDLLW</sequence>
<dbReference type="InterPro" id="IPR004101">
    <property type="entry name" value="Mur_ligase_C"/>
</dbReference>
<keyword evidence="3 9" id="KW-0963">Cytoplasm</keyword>
<evidence type="ECO:0000256" key="8">
    <source>
        <dbReference type="ARBA" id="ARBA00023306"/>
    </source>
</evidence>
<feature type="domain" description="Mur ligase C-terminal" evidence="12">
    <location>
        <begin position="319"/>
        <end position="430"/>
    </location>
</feature>
<comment type="subcellular location">
    <subcellularLocation>
        <location evidence="1 9 10">Cytoplasm</location>
    </subcellularLocation>
</comment>
<dbReference type="HAMAP" id="MF_00639">
    <property type="entry name" value="MurD"/>
    <property type="match status" value="1"/>
</dbReference>
<feature type="chain" id="PRO_5003941213" description="UDP-N-acetylmuramoylalanine--D-glutamate ligase" evidence="11">
    <location>
        <begin position="26"/>
        <end position="472"/>
    </location>
</feature>